<evidence type="ECO:0000313" key="2">
    <source>
        <dbReference type="Proteomes" id="UP000054270"/>
    </source>
</evidence>
<reference evidence="2" key="1">
    <citation type="submission" date="2014-04" db="EMBL/GenBank/DDBJ databases">
        <title>Evolutionary Origins and Diversification of the Mycorrhizal Mutualists.</title>
        <authorList>
            <consortium name="DOE Joint Genome Institute"/>
            <consortium name="Mycorrhizal Genomics Consortium"/>
            <person name="Kohler A."/>
            <person name="Kuo A."/>
            <person name="Nagy L.G."/>
            <person name="Floudas D."/>
            <person name="Copeland A."/>
            <person name="Barry K.W."/>
            <person name="Cichocki N."/>
            <person name="Veneault-Fourrey C."/>
            <person name="LaButti K."/>
            <person name="Lindquist E.A."/>
            <person name="Lipzen A."/>
            <person name="Lundell T."/>
            <person name="Morin E."/>
            <person name="Murat C."/>
            <person name="Riley R."/>
            <person name="Ohm R."/>
            <person name="Sun H."/>
            <person name="Tunlid A."/>
            <person name="Henrissat B."/>
            <person name="Grigoriev I.V."/>
            <person name="Hibbett D.S."/>
            <person name="Martin F."/>
        </authorList>
    </citation>
    <scope>NUCLEOTIDE SEQUENCE [LARGE SCALE GENOMIC DNA]</scope>
    <source>
        <strain evidence="2">FD-334 SS-4</strain>
    </source>
</reference>
<name>A0A0D2Q4R0_HYPSF</name>
<sequence length="126" mass="14274">MRDDLILSSDVRFTVPLRSSHKLVCRESKAAAKFKFVSTLMANIYIEIARLMQASTMTFGLHKKMILDRPLIVRCDIAIDAEDLPLIFRLACRKQTPEDFPDGVQGMVQIKTFTALDANVAMDARR</sequence>
<dbReference type="EMBL" id="KN817527">
    <property type="protein sequence ID" value="KJA26575.1"/>
    <property type="molecule type" value="Genomic_DNA"/>
</dbReference>
<dbReference type="AlphaFoldDB" id="A0A0D2Q4R0"/>
<dbReference type="Proteomes" id="UP000054270">
    <property type="component" value="Unassembled WGS sequence"/>
</dbReference>
<organism evidence="1 2">
    <name type="scientific">Hypholoma sublateritium (strain FD-334 SS-4)</name>
    <dbReference type="NCBI Taxonomy" id="945553"/>
    <lineage>
        <taxon>Eukaryota</taxon>
        <taxon>Fungi</taxon>
        <taxon>Dikarya</taxon>
        <taxon>Basidiomycota</taxon>
        <taxon>Agaricomycotina</taxon>
        <taxon>Agaricomycetes</taxon>
        <taxon>Agaricomycetidae</taxon>
        <taxon>Agaricales</taxon>
        <taxon>Agaricineae</taxon>
        <taxon>Strophariaceae</taxon>
        <taxon>Hypholoma</taxon>
    </lineage>
</organism>
<proteinExistence type="predicted"/>
<accession>A0A0D2Q4R0</accession>
<protein>
    <submittedName>
        <fullName evidence="1">Uncharacterized protein</fullName>
    </submittedName>
</protein>
<keyword evidence="2" id="KW-1185">Reference proteome</keyword>
<evidence type="ECO:0000313" key="1">
    <source>
        <dbReference type="EMBL" id="KJA26575.1"/>
    </source>
</evidence>
<gene>
    <name evidence="1" type="ORF">HYPSUDRAFT_198853</name>
</gene>